<gene>
    <name evidence="4" type="ORF">GWO12_08335</name>
</gene>
<accession>A0AAE4Z8S2</accession>
<evidence type="ECO:0000256" key="2">
    <source>
        <dbReference type="ARBA" id="ARBA00022857"/>
    </source>
</evidence>
<proteinExistence type="inferred from homology"/>
<dbReference type="NCBIfam" id="NF005559">
    <property type="entry name" value="PRK07231.1"/>
    <property type="match status" value="1"/>
</dbReference>
<dbReference type="GO" id="GO:0009062">
    <property type="term" value="P:fatty acid catabolic process"/>
    <property type="evidence" value="ECO:0007669"/>
    <property type="project" value="InterPro"/>
</dbReference>
<comment type="caution">
    <text evidence="4">The sequence shown here is derived from an EMBL/GenBank/DDBJ whole genome shotgun (WGS) entry which is preliminary data.</text>
</comment>
<dbReference type="EMBL" id="JAACAK010000063">
    <property type="protein sequence ID" value="NIR75103.1"/>
    <property type="molecule type" value="Genomic_DNA"/>
</dbReference>
<dbReference type="CDD" id="cd05369">
    <property type="entry name" value="TER_DECR_SDR_a"/>
    <property type="match status" value="1"/>
</dbReference>
<dbReference type="Proteomes" id="UP000702544">
    <property type="component" value="Unassembled WGS sequence"/>
</dbReference>
<reference evidence="4 5" key="1">
    <citation type="submission" date="2020-01" db="EMBL/GenBank/DDBJ databases">
        <title>Genomes assembled from Gulf of Kutch pelagic sediment metagenomes.</title>
        <authorList>
            <person name="Chandrashekar M."/>
            <person name="Mahajan M.S."/>
            <person name="Dave K.J."/>
            <person name="Vatsa P."/>
            <person name="Nathani N.M."/>
        </authorList>
    </citation>
    <scope>NUCLEOTIDE SEQUENCE [LARGE SCALE GENOMIC DNA]</scope>
    <source>
        <strain evidence="4">KS3-K002</strain>
    </source>
</reference>
<dbReference type="FunFam" id="3.40.50.720:FF:000084">
    <property type="entry name" value="Short-chain dehydrogenase reductase"/>
    <property type="match status" value="1"/>
</dbReference>
<dbReference type="Gene3D" id="3.40.50.720">
    <property type="entry name" value="NAD(P)-binding Rossmann-like Domain"/>
    <property type="match status" value="1"/>
</dbReference>
<dbReference type="PRINTS" id="PR00081">
    <property type="entry name" value="GDHRDH"/>
</dbReference>
<evidence type="ECO:0000256" key="3">
    <source>
        <dbReference type="ARBA" id="ARBA00023002"/>
    </source>
</evidence>
<dbReference type="GO" id="GO:0008670">
    <property type="term" value="F:2,4-dienoyl-CoA reductase (NADPH) activity"/>
    <property type="evidence" value="ECO:0007669"/>
    <property type="project" value="InterPro"/>
</dbReference>
<dbReference type="InterPro" id="IPR036291">
    <property type="entry name" value="NAD(P)-bd_dom_sf"/>
</dbReference>
<organism evidence="4 5">
    <name type="scientific">Candidatus Kutchimonas denitrificans</name>
    <dbReference type="NCBI Taxonomy" id="3056748"/>
    <lineage>
        <taxon>Bacteria</taxon>
        <taxon>Pseudomonadati</taxon>
        <taxon>Gemmatimonadota</taxon>
        <taxon>Gemmatimonadia</taxon>
        <taxon>Candidatus Palauibacterales</taxon>
        <taxon>Candidatus Palauibacteraceae</taxon>
        <taxon>Candidatus Kutchimonas</taxon>
    </lineage>
</organism>
<dbReference type="Pfam" id="PF13561">
    <property type="entry name" value="adh_short_C2"/>
    <property type="match status" value="1"/>
</dbReference>
<evidence type="ECO:0000313" key="4">
    <source>
        <dbReference type="EMBL" id="NIR75103.1"/>
    </source>
</evidence>
<protein>
    <submittedName>
        <fullName evidence="4">SDR family oxidoreductase</fullName>
    </submittedName>
</protein>
<sequence>MTDDSSSTAFRPDILAGKVAIVTGGGTGIGAGISRALAEHSAHLVLASRRRAHLEPMAEEVTRLGREALVTELDVRDSEGCEACVAAALDRFGRVDILINNAAGNFLTPADQLSERGWRAVVDIVLNGTFNMSQAVHAALRESGGGSIVNITTTYVGTGAPFMAHSGAAKAGVMNLTRSLAVEWGPEGIRVNAVAPGLVEDTEGARRLAESIGIVDDYRAAVPLGRLVRTDDVAAAVLFLCSDSASHITGHEITVDGGASIGGLFKQVGDRIDIVR</sequence>
<name>A0AAE4Z8S2_9BACT</name>
<dbReference type="SUPFAM" id="SSF51735">
    <property type="entry name" value="NAD(P)-binding Rossmann-fold domains"/>
    <property type="match status" value="1"/>
</dbReference>
<comment type="similarity">
    <text evidence="1">Belongs to the short-chain dehydrogenases/reductases (SDR) family.</text>
</comment>
<evidence type="ECO:0000256" key="1">
    <source>
        <dbReference type="ARBA" id="ARBA00006484"/>
    </source>
</evidence>
<dbReference type="PANTHER" id="PTHR43296:SF2">
    <property type="entry name" value="PEROXISOMAL 2,4-DIENOYL-COA REDUCTASE [(3E)-ENOYL-COA-PRODUCING]"/>
    <property type="match status" value="1"/>
</dbReference>
<evidence type="ECO:0000313" key="5">
    <source>
        <dbReference type="Proteomes" id="UP000702544"/>
    </source>
</evidence>
<dbReference type="PANTHER" id="PTHR43296">
    <property type="entry name" value="PEROXISOMAL 2,4-DIENOYL-COA REDUCTASE"/>
    <property type="match status" value="1"/>
</dbReference>
<dbReference type="InterPro" id="IPR002347">
    <property type="entry name" value="SDR_fam"/>
</dbReference>
<keyword evidence="3" id="KW-0560">Oxidoreductase</keyword>
<dbReference type="InterPro" id="IPR045017">
    <property type="entry name" value="DECR2-like"/>
</dbReference>
<dbReference type="AlphaFoldDB" id="A0AAE4Z8S2"/>
<dbReference type="PRINTS" id="PR00080">
    <property type="entry name" value="SDRFAMILY"/>
</dbReference>
<keyword evidence="2" id="KW-0521">NADP</keyword>